<accession>A0A9X0PI58</accession>
<dbReference type="AlphaFoldDB" id="A0A9X0PI58"/>
<organism evidence="1 2">
    <name type="scientific">Staphylococcus coagulans</name>
    <dbReference type="NCBI Taxonomy" id="74706"/>
    <lineage>
        <taxon>Bacteria</taxon>
        <taxon>Bacillati</taxon>
        <taxon>Bacillota</taxon>
        <taxon>Bacilli</taxon>
        <taxon>Bacillales</taxon>
        <taxon>Staphylococcaceae</taxon>
        <taxon>Staphylococcus</taxon>
    </lineage>
</organism>
<protein>
    <submittedName>
        <fullName evidence="1">Uncharacterized protein</fullName>
    </submittedName>
</protein>
<reference evidence="1 2" key="1">
    <citation type="journal article" date="2020" name="Access Microbiol">
        <title>Isolation and genome sequencing of Staphylococcus schleiferi subspecies coagulans from Antarctic seals.</title>
        <authorList>
            <person name="Foster G."/>
            <person name="Robb A."/>
            <person name="Paterson G.K."/>
        </authorList>
    </citation>
    <scope>NUCLEOTIDE SEQUENCE [LARGE SCALE GENOMIC DNA]</scope>
    <source>
        <strain evidence="1 2">M615/02/4</strain>
    </source>
</reference>
<evidence type="ECO:0000313" key="2">
    <source>
        <dbReference type="Proteomes" id="UP000524893"/>
    </source>
</evidence>
<sequence length="88" mass="9678">MKSETQDNNSNITNYSITTCAKSGGFWIRGIRNKTVISEYKHYKKAGKGTAINGKGFVGDGGWKKAGVYSKGHVKATLKGNKSYYDHK</sequence>
<evidence type="ECO:0000313" key="1">
    <source>
        <dbReference type="EMBL" id="MBA8777512.1"/>
    </source>
</evidence>
<name>A0A9X0PI58_9STAP</name>
<gene>
    <name evidence="1" type="ORF">HR081_11595</name>
</gene>
<dbReference type="EMBL" id="JABTCN010000055">
    <property type="protein sequence ID" value="MBA8777512.1"/>
    <property type="molecule type" value="Genomic_DNA"/>
</dbReference>
<dbReference type="RefSeq" id="WP_165545948.1">
    <property type="nucleotide sequence ID" value="NZ_JABTCN010000055.1"/>
</dbReference>
<dbReference type="Proteomes" id="UP000524893">
    <property type="component" value="Unassembled WGS sequence"/>
</dbReference>
<proteinExistence type="predicted"/>
<dbReference type="Gene3D" id="2.60.40.2850">
    <property type="match status" value="1"/>
</dbReference>
<comment type="caution">
    <text evidence="1">The sequence shown here is derived from an EMBL/GenBank/DDBJ whole genome shotgun (WGS) entry which is preliminary data.</text>
</comment>